<evidence type="ECO:0000313" key="2">
    <source>
        <dbReference type="EMBL" id="GAW92311.1"/>
    </source>
</evidence>
<protein>
    <recommendedName>
        <fullName evidence="4">PD-(D/E)XK endonuclease-like domain-containing protein</fullName>
    </recommendedName>
</protein>
<keyword evidence="1" id="KW-1133">Transmembrane helix</keyword>
<keyword evidence="1" id="KW-0472">Membrane</keyword>
<proteinExistence type="predicted"/>
<dbReference type="Gene3D" id="3.40.1350.10">
    <property type="match status" value="1"/>
</dbReference>
<organism evidence="2 3">
    <name type="scientific">Calderihabitans maritimus</name>
    <dbReference type="NCBI Taxonomy" id="1246530"/>
    <lineage>
        <taxon>Bacteria</taxon>
        <taxon>Bacillati</taxon>
        <taxon>Bacillota</taxon>
        <taxon>Clostridia</taxon>
        <taxon>Neomoorellales</taxon>
        <taxon>Calderihabitantaceae</taxon>
        <taxon>Calderihabitans</taxon>
    </lineage>
</organism>
<dbReference type="AlphaFoldDB" id="A0A1Z5HSK8"/>
<evidence type="ECO:0000256" key="1">
    <source>
        <dbReference type="SAM" id="Phobius"/>
    </source>
</evidence>
<keyword evidence="1" id="KW-0812">Transmembrane</keyword>
<dbReference type="OrthoDB" id="2082218at2"/>
<dbReference type="SUPFAM" id="SSF52980">
    <property type="entry name" value="Restriction endonuclease-like"/>
    <property type="match status" value="1"/>
</dbReference>
<dbReference type="InterPro" id="IPR011335">
    <property type="entry name" value="Restrct_endonuc-II-like"/>
</dbReference>
<feature type="transmembrane region" description="Helical" evidence="1">
    <location>
        <begin position="6"/>
        <end position="25"/>
    </location>
</feature>
<keyword evidence="3" id="KW-1185">Reference proteome</keyword>
<feature type="transmembrane region" description="Helical" evidence="1">
    <location>
        <begin position="151"/>
        <end position="172"/>
    </location>
</feature>
<dbReference type="Proteomes" id="UP000197032">
    <property type="component" value="Unassembled WGS sequence"/>
</dbReference>
<dbReference type="RefSeq" id="WP_088553694.1">
    <property type="nucleotide sequence ID" value="NZ_BDGJ01000070.1"/>
</dbReference>
<reference evidence="3" key="1">
    <citation type="journal article" date="2017" name="Appl. Environ. Microbiol.">
        <title>Genomic analysis of Calderihabitans maritimus KKC1, a thermophilic hydrogenogenic carboxydotrophic bacterium isolated from marine sediment.</title>
        <authorList>
            <person name="Omae K."/>
            <person name="Yoneda Y."/>
            <person name="Fukuyama Y."/>
            <person name="Yoshida T."/>
            <person name="Sako Y."/>
        </authorList>
    </citation>
    <scope>NUCLEOTIDE SEQUENCE [LARGE SCALE GENOMIC DNA]</scope>
    <source>
        <strain evidence="3">KKC1</strain>
    </source>
</reference>
<comment type="caution">
    <text evidence="2">The sequence shown here is derived from an EMBL/GenBank/DDBJ whole genome shotgun (WGS) entry which is preliminary data.</text>
</comment>
<evidence type="ECO:0008006" key="4">
    <source>
        <dbReference type="Google" id="ProtNLM"/>
    </source>
</evidence>
<dbReference type="GO" id="GO:0003676">
    <property type="term" value="F:nucleic acid binding"/>
    <property type="evidence" value="ECO:0007669"/>
    <property type="project" value="InterPro"/>
</dbReference>
<name>A0A1Z5HSK8_9FIRM</name>
<dbReference type="InterPro" id="IPR011856">
    <property type="entry name" value="tRNA_endonuc-like_dom_sf"/>
</dbReference>
<evidence type="ECO:0000313" key="3">
    <source>
        <dbReference type="Proteomes" id="UP000197032"/>
    </source>
</evidence>
<sequence length="181" mass="21163">MKPFDFFIVGLLVGCLLIYNISKYWQRYRLKRKLSVARRAEKEAVKFLEANGYHIIDVQKRVPVRTYVDGKAHLNSVVADLVVRKNGRTYVVEVKSGKQARRVTSARTRRQLLEYFLIYRPDGILLLDMENRQLREVAFQVRPVALSRRRLIMSHALALAVGIALATIFFWLDSFLGFQFW</sequence>
<dbReference type="EMBL" id="BDGJ01000070">
    <property type="protein sequence ID" value="GAW92311.1"/>
    <property type="molecule type" value="Genomic_DNA"/>
</dbReference>
<gene>
    <name evidence="2" type="ORF">KKC1_14670</name>
</gene>
<accession>A0A1Z5HSK8</accession>